<gene>
    <name evidence="2" type="ORF">ABS642_02680</name>
</gene>
<accession>A0AAU7VZ53</accession>
<sequence>MLSADDPLPLRPERVLIAGVSGSGKTTLAGRIGDAWGLQHVEIDALFHGPNWTPRPEFLDDVRAFAAEDRWVTEWQYTSKGTDEILTPRAQLAVWLDYPYRVVRSRLIRRTLARGILQRELWNGNREKGPWNLLNRDPEQNILRWQTKTLRTWEERMPTISERFPHLTIVRLRHPRETEKWLRAQADASGASTAPPKRRSRDR</sequence>
<dbReference type="InterPro" id="IPR052922">
    <property type="entry name" value="Cytidylate_Kinase-2"/>
</dbReference>
<protein>
    <submittedName>
        <fullName evidence="2">AAA family ATPase</fullName>
    </submittedName>
</protein>
<dbReference type="RefSeq" id="WP_350352158.1">
    <property type="nucleotide sequence ID" value="NZ_CP158357.1"/>
</dbReference>
<dbReference type="EMBL" id="CP158357">
    <property type="protein sequence ID" value="XBX79016.1"/>
    <property type="molecule type" value="Genomic_DNA"/>
</dbReference>
<evidence type="ECO:0000313" key="2">
    <source>
        <dbReference type="EMBL" id="XBX79016.1"/>
    </source>
</evidence>
<dbReference type="AlphaFoldDB" id="A0AAU7VZ53"/>
<dbReference type="InterPro" id="IPR027417">
    <property type="entry name" value="P-loop_NTPase"/>
</dbReference>
<organism evidence="2">
    <name type="scientific">Microbacterium sp. A8/3-1</name>
    <dbReference type="NCBI Taxonomy" id="3160749"/>
    <lineage>
        <taxon>Bacteria</taxon>
        <taxon>Bacillati</taxon>
        <taxon>Actinomycetota</taxon>
        <taxon>Actinomycetes</taxon>
        <taxon>Micrococcales</taxon>
        <taxon>Microbacteriaceae</taxon>
        <taxon>Microbacterium</taxon>
    </lineage>
</organism>
<feature type="region of interest" description="Disordered" evidence="1">
    <location>
        <begin position="183"/>
        <end position="203"/>
    </location>
</feature>
<dbReference type="PANTHER" id="PTHR37816:SF1">
    <property type="entry name" value="TOXIN"/>
    <property type="match status" value="1"/>
</dbReference>
<dbReference type="SUPFAM" id="SSF52540">
    <property type="entry name" value="P-loop containing nucleoside triphosphate hydrolases"/>
    <property type="match status" value="1"/>
</dbReference>
<dbReference type="Gene3D" id="3.40.50.300">
    <property type="entry name" value="P-loop containing nucleotide triphosphate hydrolases"/>
    <property type="match status" value="1"/>
</dbReference>
<proteinExistence type="predicted"/>
<dbReference type="PANTHER" id="PTHR37816">
    <property type="entry name" value="YALI0E33011P"/>
    <property type="match status" value="1"/>
</dbReference>
<name>A0AAU7VZ53_9MICO</name>
<evidence type="ECO:0000256" key="1">
    <source>
        <dbReference type="SAM" id="MobiDB-lite"/>
    </source>
</evidence>
<reference evidence="2" key="1">
    <citation type="submission" date="2024-06" db="EMBL/GenBank/DDBJ databases">
        <title>Draft genome sequence of Microbacterium sp. strain A8/3-1, isolated from Oxytropis tragacanthoides Fisch. ex DC. Root nodules in the Altai region of Russia.</title>
        <authorList>
            <person name="Sazanova A."/>
            <person name="Guro P."/>
            <person name="Kuznetsova I."/>
            <person name="Belimov A."/>
            <person name="Safronova V."/>
        </authorList>
    </citation>
    <scope>NUCLEOTIDE SEQUENCE</scope>
    <source>
        <strain evidence="2">A8/3-1</strain>
    </source>
</reference>